<dbReference type="GO" id="GO:0003678">
    <property type="term" value="F:DNA helicase activity"/>
    <property type="evidence" value="ECO:0007669"/>
    <property type="project" value="InterPro"/>
</dbReference>
<dbReference type="InterPro" id="IPR027417">
    <property type="entry name" value="P-loop_NTPase"/>
</dbReference>
<dbReference type="PANTHER" id="PTHR11472:SF34">
    <property type="entry name" value="REGULATOR OF TELOMERE ELONGATION HELICASE 1"/>
    <property type="match status" value="1"/>
</dbReference>
<dbReference type="InterPro" id="IPR002464">
    <property type="entry name" value="DNA/RNA_helicase_DEAH_CS"/>
</dbReference>
<dbReference type="InterPro" id="IPR045028">
    <property type="entry name" value="DinG/Rad3-like"/>
</dbReference>
<keyword evidence="14" id="KW-0539">Nucleus</keyword>
<evidence type="ECO:0000256" key="17">
    <source>
        <dbReference type="SAM" id="MobiDB-lite"/>
    </source>
</evidence>
<feature type="compositionally biased region" description="Basic residues" evidence="17">
    <location>
        <begin position="971"/>
        <end position="983"/>
    </location>
</feature>
<evidence type="ECO:0000256" key="10">
    <source>
        <dbReference type="ARBA" id="ARBA00023014"/>
    </source>
</evidence>
<dbReference type="SUPFAM" id="SSF52540">
    <property type="entry name" value="P-loop containing nucleoside triphosphate hydrolases"/>
    <property type="match status" value="1"/>
</dbReference>
<dbReference type="SMART" id="SM00491">
    <property type="entry name" value="HELICc2"/>
    <property type="match status" value="1"/>
</dbReference>
<keyword evidence="10" id="KW-0411">Iron-sulfur</keyword>
<evidence type="ECO:0000256" key="16">
    <source>
        <dbReference type="ARBA" id="ARBA00073810"/>
    </source>
</evidence>
<name>A0A078AQ99_STYLE</name>
<keyword evidence="5" id="KW-0227">DNA damage</keyword>
<accession>A0A078AQ99</accession>
<organism evidence="19 20">
    <name type="scientific">Stylonychia lemnae</name>
    <name type="common">Ciliate</name>
    <dbReference type="NCBI Taxonomy" id="5949"/>
    <lineage>
        <taxon>Eukaryota</taxon>
        <taxon>Sar</taxon>
        <taxon>Alveolata</taxon>
        <taxon>Ciliophora</taxon>
        <taxon>Intramacronucleata</taxon>
        <taxon>Spirotrichea</taxon>
        <taxon>Stichotrichia</taxon>
        <taxon>Sporadotrichida</taxon>
        <taxon>Oxytrichidae</taxon>
        <taxon>Stylonychinae</taxon>
        <taxon>Stylonychia</taxon>
    </lineage>
</organism>
<dbReference type="GO" id="GO:0051539">
    <property type="term" value="F:4 iron, 4 sulfur cluster binding"/>
    <property type="evidence" value="ECO:0007669"/>
    <property type="project" value="UniProtKB-KW"/>
</dbReference>
<keyword evidence="2" id="KW-0004">4Fe-4S</keyword>
<dbReference type="CDD" id="cd17970">
    <property type="entry name" value="DEAHc_FancJ"/>
    <property type="match status" value="1"/>
</dbReference>
<evidence type="ECO:0000256" key="9">
    <source>
        <dbReference type="ARBA" id="ARBA00023004"/>
    </source>
</evidence>
<dbReference type="EMBL" id="CCKQ01011837">
    <property type="protein sequence ID" value="CDW83417.1"/>
    <property type="molecule type" value="Genomic_DNA"/>
</dbReference>
<dbReference type="InterPro" id="IPR006554">
    <property type="entry name" value="Helicase-like_DEXD_c2"/>
</dbReference>
<dbReference type="FunCoup" id="A0A078AQ99">
    <property type="interactions" value="361"/>
</dbReference>
<dbReference type="GO" id="GO:0003677">
    <property type="term" value="F:DNA binding"/>
    <property type="evidence" value="ECO:0007669"/>
    <property type="project" value="UniProtKB-KW"/>
</dbReference>
<feature type="compositionally biased region" description="Basic and acidic residues" evidence="17">
    <location>
        <begin position="1013"/>
        <end position="1026"/>
    </location>
</feature>
<dbReference type="InterPro" id="IPR006555">
    <property type="entry name" value="ATP-dep_Helicase_C"/>
</dbReference>
<keyword evidence="6" id="KW-0378">Hydrolase</keyword>
<gene>
    <name evidence="19" type="primary">Contig2826.g3035</name>
    <name evidence="19" type="ORF">STYLEM_12463</name>
</gene>
<feature type="compositionally biased region" description="Acidic residues" evidence="17">
    <location>
        <begin position="1"/>
        <end position="11"/>
    </location>
</feature>
<dbReference type="Gene3D" id="3.40.50.300">
    <property type="entry name" value="P-loop containing nucleotide triphosphate hydrolases"/>
    <property type="match status" value="2"/>
</dbReference>
<dbReference type="InterPro" id="IPR014013">
    <property type="entry name" value="Helic_SF1/SF2_ATP-bd_DinG/Rad3"/>
</dbReference>
<evidence type="ECO:0000256" key="13">
    <source>
        <dbReference type="ARBA" id="ARBA00023235"/>
    </source>
</evidence>
<dbReference type="CDD" id="cd18788">
    <property type="entry name" value="SF2_C_XPD"/>
    <property type="match status" value="1"/>
</dbReference>
<sequence>MRLQYDVEDDGGGNKDKKKRSSKEEEDDDQLNLQSSGNDDDSDSEMNNNYFNYQDKKKSVYTQNNQSFKTNQEPYQQQVDYMSKVIEACQKSSNALLESPTGTGKTLCLLTASLSWLKKIRESNELDEDEMPRIIYCSRTHSQISQVMNELKHTAYKPKVCLIGSRDQLCVNPTVNQHKGMALNSQCKKVREQRKDSPHCCTYFKNTGDSVTPNGFKWDIQDVEDLHKLGSSQIVCPYYLQKSRIQYSDLILMPYNYLIDPKIRENFKINYENSIIIMDEAHNVERVAEDVASFEIHINQLHTVLGELNDFEKGKSRLDFVSQYIRDYNFDTEFFELFEIVQHKKFKKIENTRDKRIRWIKDYREYRGLSNFEGLKPTNFGHWTYIFEKVMAGLTESNQYIIANYDRIKWETLFRKMVGCDEINHYYVYMRQEDVEFDKKRSYSEQEKENRIRSARSLGFWCFNPGLGFKKIVNLKPRTLILTSGTLYPMKSFSKELMIGVQGNQLNFAHKFRELETPIKDLGETLVQITEKTPGGMLIFFPSYQVLSKFYELWEQNGIIKKFERFKSVLQEPRDSSHYKFVITAFYEKVYERGAIIFAVCRGKISEGLDFSDDAARCVIIIGIPYPMTLDPKTILKKHYLDKENNKYTSRNTNFNGQQWYCQQATRATNQAIGRVIRHVQDYGNIILIDERFDTPQQRQQITSWLRDSVKVYSDAFEAIRNYELFYAEMKKRNFVPKVKQLGQVKLDFPEIDDDLNLKDTVDELKRRAKEESKCNEANLQIQEIFDIKKALGTPILLKLFKQFLQLSLGDQHAYRKRFKSYLTIKDQSNSTRNHIYICRQILETLFQQVELTEEEKNEATYASSDEEDLKQQFELNYMMHLKKQLLAFFIKRIDSYQAQQDFIVMISGYLEKYNASIEQKDDPSAIKLDSDLIKSQLSQAKTYAQQINEKIFQQKQKKIEKQSQKQVKKLVKVSQKQKKKKKVDSEDDYQPTPSNSSDRTLHTDNEESLNSEENKELQELNKDIQ</sequence>
<keyword evidence="8" id="KW-0067">ATP-binding</keyword>
<protein>
    <recommendedName>
        <fullName evidence="16">Regulator of telomere elongation helicase 1 homolog</fullName>
    </recommendedName>
</protein>
<feature type="domain" description="Helicase ATP-binding" evidence="18">
    <location>
        <begin position="64"/>
        <end position="328"/>
    </location>
</feature>
<keyword evidence="4" id="KW-0547">Nucleotide-binding</keyword>
<keyword evidence="7" id="KW-0347">Helicase</keyword>
<dbReference type="PROSITE" id="PS00690">
    <property type="entry name" value="DEAH_ATP_HELICASE"/>
    <property type="match status" value="1"/>
</dbReference>
<dbReference type="GO" id="GO:0016818">
    <property type="term" value="F:hydrolase activity, acting on acid anhydrides, in phosphorus-containing anhydrides"/>
    <property type="evidence" value="ECO:0007669"/>
    <property type="project" value="InterPro"/>
</dbReference>
<evidence type="ECO:0000256" key="3">
    <source>
        <dbReference type="ARBA" id="ARBA00022723"/>
    </source>
</evidence>
<dbReference type="Proteomes" id="UP000039865">
    <property type="component" value="Unassembled WGS sequence"/>
</dbReference>
<keyword evidence="13" id="KW-0413">Isomerase</keyword>
<keyword evidence="20" id="KW-1185">Reference proteome</keyword>
<evidence type="ECO:0000256" key="1">
    <source>
        <dbReference type="ARBA" id="ARBA00004123"/>
    </source>
</evidence>
<evidence type="ECO:0000313" key="19">
    <source>
        <dbReference type="EMBL" id="CDW83417.1"/>
    </source>
</evidence>
<dbReference type="InParanoid" id="A0A078AQ99"/>
<evidence type="ECO:0000256" key="8">
    <source>
        <dbReference type="ARBA" id="ARBA00022840"/>
    </source>
</evidence>
<keyword evidence="9" id="KW-0408">Iron</keyword>
<evidence type="ECO:0000256" key="7">
    <source>
        <dbReference type="ARBA" id="ARBA00022806"/>
    </source>
</evidence>
<keyword evidence="3" id="KW-0479">Metal-binding</keyword>
<evidence type="ECO:0000256" key="2">
    <source>
        <dbReference type="ARBA" id="ARBA00022485"/>
    </source>
</evidence>
<evidence type="ECO:0000259" key="18">
    <source>
        <dbReference type="PROSITE" id="PS51193"/>
    </source>
</evidence>
<comment type="subcellular location">
    <subcellularLocation>
        <location evidence="1">Nucleus</location>
    </subcellularLocation>
</comment>
<dbReference type="AlphaFoldDB" id="A0A078AQ99"/>
<dbReference type="InterPro" id="IPR010614">
    <property type="entry name" value="RAD3-like_helicase_DEAD"/>
</dbReference>
<dbReference type="OMA" id="YNWYLRE"/>
<dbReference type="PANTHER" id="PTHR11472">
    <property type="entry name" value="DNA REPAIR DEAD HELICASE RAD3/XP-D SUBFAMILY MEMBER"/>
    <property type="match status" value="1"/>
</dbReference>
<evidence type="ECO:0000256" key="12">
    <source>
        <dbReference type="ARBA" id="ARBA00023204"/>
    </source>
</evidence>
<feature type="region of interest" description="Disordered" evidence="17">
    <location>
        <begin position="1"/>
        <end position="55"/>
    </location>
</feature>
<dbReference type="GO" id="GO:0010569">
    <property type="term" value="P:regulation of double-strand break repair via homologous recombination"/>
    <property type="evidence" value="ECO:0007669"/>
    <property type="project" value="TreeGrafter"/>
</dbReference>
<dbReference type="FunFam" id="3.40.50.300:FF:000431">
    <property type="entry name" value="Regulator of telomere elongation helicase 1"/>
    <property type="match status" value="1"/>
</dbReference>
<dbReference type="GO" id="GO:1904430">
    <property type="term" value="P:negative regulation of t-circle formation"/>
    <property type="evidence" value="ECO:0007669"/>
    <property type="project" value="TreeGrafter"/>
</dbReference>
<evidence type="ECO:0000256" key="4">
    <source>
        <dbReference type="ARBA" id="ARBA00022741"/>
    </source>
</evidence>
<dbReference type="GO" id="GO:0045910">
    <property type="term" value="P:negative regulation of DNA recombination"/>
    <property type="evidence" value="ECO:0007669"/>
    <property type="project" value="TreeGrafter"/>
</dbReference>
<dbReference type="GO" id="GO:0090657">
    <property type="term" value="P:telomeric loop disassembly"/>
    <property type="evidence" value="ECO:0007669"/>
    <property type="project" value="TreeGrafter"/>
</dbReference>
<reference evidence="19 20" key="1">
    <citation type="submission" date="2014-06" db="EMBL/GenBank/DDBJ databases">
        <authorList>
            <person name="Swart Estienne"/>
        </authorList>
    </citation>
    <scope>NUCLEOTIDE SEQUENCE [LARGE SCALE GENOMIC DNA]</scope>
    <source>
        <strain evidence="19 20">130c</strain>
    </source>
</reference>
<dbReference type="GO" id="GO:0005524">
    <property type="term" value="F:ATP binding"/>
    <property type="evidence" value="ECO:0007669"/>
    <property type="project" value="UniProtKB-KW"/>
</dbReference>
<keyword evidence="11" id="KW-0238">DNA-binding</keyword>
<dbReference type="Pfam" id="PF13307">
    <property type="entry name" value="Helicase_C_2"/>
    <property type="match status" value="1"/>
</dbReference>
<dbReference type="InterPro" id="IPR014001">
    <property type="entry name" value="Helicase_ATP-bd"/>
</dbReference>
<dbReference type="SMART" id="SM00488">
    <property type="entry name" value="DEXDc2"/>
    <property type="match status" value="1"/>
</dbReference>
<evidence type="ECO:0000256" key="14">
    <source>
        <dbReference type="ARBA" id="ARBA00023242"/>
    </source>
</evidence>
<evidence type="ECO:0000256" key="11">
    <source>
        <dbReference type="ARBA" id="ARBA00023125"/>
    </source>
</evidence>
<feature type="region of interest" description="Disordered" evidence="17">
    <location>
        <begin position="971"/>
        <end position="1026"/>
    </location>
</feature>
<dbReference type="GO" id="GO:0070182">
    <property type="term" value="F:DNA polymerase binding"/>
    <property type="evidence" value="ECO:0007669"/>
    <property type="project" value="TreeGrafter"/>
</dbReference>
<evidence type="ECO:0000256" key="6">
    <source>
        <dbReference type="ARBA" id="ARBA00022801"/>
    </source>
</evidence>
<evidence type="ECO:0000313" key="20">
    <source>
        <dbReference type="Proteomes" id="UP000039865"/>
    </source>
</evidence>
<dbReference type="GO" id="GO:0005634">
    <property type="term" value="C:nucleus"/>
    <property type="evidence" value="ECO:0007669"/>
    <property type="project" value="UniProtKB-SubCell"/>
</dbReference>
<dbReference type="SMART" id="SM00487">
    <property type="entry name" value="DEXDc"/>
    <property type="match status" value="1"/>
</dbReference>
<evidence type="ECO:0000256" key="5">
    <source>
        <dbReference type="ARBA" id="ARBA00022763"/>
    </source>
</evidence>
<dbReference type="GO" id="GO:0046872">
    <property type="term" value="F:metal ion binding"/>
    <property type="evidence" value="ECO:0007669"/>
    <property type="project" value="UniProtKB-KW"/>
</dbReference>
<dbReference type="PROSITE" id="PS51193">
    <property type="entry name" value="HELICASE_ATP_BIND_2"/>
    <property type="match status" value="1"/>
</dbReference>
<comment type="catalytic activity">
    <reaction evidence="15">
        <text>ATP + H2O = ADP + phosphate + H(+)</text>
        <dbReference type="Rhea" id="RHEA:13065"/>
        <dbReference type="ChEBI" id="CHEBI:15377"/>
        <dbReference type="ChEBI" id="CHEBI:15378"/>
        <dbReference type="ChEBI" id="CHEBI:30616"/>
        <dbReference type="ChEBI" id="CHEBI:43474"/>
        <dbReference type="ChEBI" id="CHEBI:456216"/>
    </reaction>
</comment>
<proteinExistence type="predicted"/>
<evidence type="ECO:0000256" key="15">
    <source>
        <dbReference type="ARBA" id="ARBA00049360"/>
    </source>
</evidence>
<dbReference type="OrthoDB" id="19182at2759"/>
<keyword evidence="12" id="KW-0234">DNA repair</keyword>
<dbReference type="GO" id="GO:0006281">
    <property type="term" value="P:DNA repair"/>
    <property type="evidence" value="ECO:0007669"/>
    <property type="project" value="UniProtKB-KW"/>
</dbReference>
<dbReference type="Pfam" id="PF06733">
    <property type="entry name" value="DEAD_2"/>
    <property type="match status" value="1"/>
</dbReference>